<sequence>MQYRTMTTPSLQFLSQQQLLLLLPAVILLVVAAVADAQGQLPGCGHKCGNIDIPFPFGIGIGPGCFGDGFEVLCNDSYHTPRAFLRGTNGSYFPSPYELLSIAVEKGEARVLAPIASRCNTDINVSFSAGMYMDLVVTPFTVSVSNVLIGVGATAVTMMQYTVPAERIFSCLAYDFGSVREEGGNGNCTAGCCEFSPSTLTKDVRLSVRYIAEDQTNMMWSTFPCAYGMLVEKSWYEYYRRDMFRYTLLNRTTQGVPLTLNFAAGKGSCLAKGQVPPPEYACISGNSSCANATYSDTPGYMCKCLDGYAGNPYVANGCQDIVECEQPEVYPCSNEGTCKNKLGGYDCPCKFGMKGDGKTGTCTPVFTPAAKATVGAIAGVLLLVIISFLVILRKEKKKAKEFYRKNGGPTLEKANVIKLFRKDELKPILKKSNLIGKGCFGEVYKGILDNKLVAVKKPINGSVLESDQFANEVIIQSQVIHKNIVRLIGCCLEVDAPMLVYEFISQGSLHDILHNSNNKVAFNLDARLSIATHSADGLAYMHSKTNNRILHGDVKPANILLDDNFIPKISDFGISRLIASDKEHSASIIGDMNYMDPVYLQEGLLTEKSDVYSFGVVILELISRERAIHSDNNKLVKNFLEAHMKQKKATEFFDKEIAITKDLEILESLASMAVECLSLDVDQRPTMMEVAERLLILSRSCKL</sequence>
<dbReference type="GO" id="GO:0005509">
    <property type="term" value="F:calcium ion binding"/>
    <property type="evidence" value="ECO:0007669"/>
    <property type="project" value="InterPro"/>
</dbReference>
<dbReference type="GO" id="GO:0004672">
    <property type="term" value="F:protein kinase activity"/>
    <property type="evidence" value="ECO:0007669"/>
    <property type="project" value="InterPro"/>
</dbReference>
<dbReference type="Pfam" id="PF07714">
    <property type="entry name" value="PK_Tyr_Ser-Thr"/>
    <property type="match status" value="1"/>
</dbReference>
<evidence type="ECO:0000256" key="9">
    <source>
        <dbReference type="ARBA" id="ARBA00023157"/>
    </source>
</evidence>
<dbReference type="SUPFAM" id="SSF57184">
    <property type="entry name" value="Growth factor receptor domain"/>
    <property type="match status" value="1"/>
</dbReference>
<feature type="transmembrane region" description="Helical" evidence="13">
    <location>
        <begin position="372"/>
        <end position="392"/>
    </location>
</feature>
<dbReference type="GO" id="GO:0005524">
    <property type="term" value="F:ATP binding"/>
    <property type="evidence" value="ECO:0007669"/>
    <property type="project" value="UniProtKB-UniRule"/>
</dbReference>
<dbReference type="FunFam" id="1.10.510.10:FF:000606">
    <property type="entry name" value="Wall-associated receptor kinase 3"/>
    <property type="match status" value="1"/>
</dbReference>
<dbReference type="InterPro" id="IPR011009">
    <property type="entry name" value="Kinase-like_dom_sf"/>
</dbReference>
<dbReference type="SMART" id="SM00181">
    <property type="entry name" value="EGF"/>
    <property type="match status" value="2"/>
</dbReference>
<dbReference type="InterPro" id="IPR001245">
    <property type="entry name" value="Ser-Thr/Tyr_kinase_cat_dom"/>
</dbReference>
<keyword evidence="13" id="KW-0472">Membrane</keyword>
<dbReference type="FunFam" id="3.30.200.20:FF:000337">
    <property type="entry name" value="Wall-associated receptor kinase 3"/>
    <property type="match status" value="1"/>
</dbReference>
<dbReference type="CDD" id="cd00054">
    <property type="entry name" value="EGF_CA"/>
    <property type="match status" value="1"/>
</dbReference>
<evidence type="ECO:0000256" key="12">
    <source>
        <dbReference type="PROSITE-ProRule" id="PRU10141"/>
    </source>
</evidence>
<evidence type="ECO:0000256" key="4">
    <source>
        <dbReference type="ARBA" id="ARBA00022729"/>
    </source>
</evidence>
<dbReference type="InterPro" id="IPR000152">
    <property type="entry name" value="EGF-type_Asp/Asn_hydroxyl_site"/>
</dbReference>
<evidence type="ECO:0000256" key="8">
    <source>
        <dbReference type="ARBA" id="ARBA00022840"/>
    </source>
</evidence>
<evidence type="ECO:0000256" key="1">
    <source>
        <dbReference type="ARBA" id="ARBA00004479"/>
    </source>
</evidence>
<evidence type="ECO:0000256" key="3">
    <source>
        <dbReference type="ARBA" id="ARBA00022679"/>
    </source>
</evidence>
<keyword evidence="3" id="KW-0808">Transferase</keyword>
<dbReference type="PROSITE" id="PS00108">
    <property type="entry name" value="PROTEIN_KINASE_ST"/>
    <property type="match status" value="1"/>
</dbReference>
<dbReference type="InterPro" id="IPR025287">
    <property type="entry name" value="WAK_GUB"/>
</dbReference>
<proteinExistence type="evidence at transcript level"/>
<dbReference type="InterPro" id="IPR000719">
    <property type="entry name" value="Prot_kinase_dom"/>
</dbReference>
<name>A0A3G0ZGD5_WHEAT</name>
<dbReference type="InterPro" id="IPR009030">
    <property type="entry name" value="Growth_fac_rcpt_cys_sf"/>
</dbReference>
<protein>
    <submittedName>
        <fullName evidence="17">Wall-associated kinase 5</fullName>
    </submittedName>
</protein>
<evidence type="ECO:0000256" key="7">
    <source>
        <dbReference type="ARBA" id="ARBA00022777"/>
    </source>
</evidence>
<keyword evidence="4 14" id="KW-0732">Signal</keyword>
<organism evidence="17">
    <name type="scientific">Triticum aestivum</name>
    <name type="common">Wheat</name>
    <dbReference type="NCBI Taxonomy" id="4565"/>
    <lineage>
        <taxon>Eukaryota</taxon>
        <taxon>Viridiplantae</taxon>
        <taxon>Streptophyta</taxon>
        <taxon>Embryophyta</taxon>
        <taxon>Tracheophyta</taxon>
        <taxon>Spermatophyta</taxon>
        <taxon>Magnoliopsida</taxon>
        <taxon>Liliopsida</taxon>
        <taxon>Poales</taxon>
        <taxon>Poaceae</taxon>
        <taxon>BOP clade</taxon>
        <taxon>Pooideae</taxon>
        <taxon>Triticodae</taxon>
        <taxon>Triticeae</taxon>
        <taxon>Triticinae</taxon>
        <taxon>Triticum</taxon>
    </lineage>
</organism>
<comment type="caution">
    <text evidence="11">Lacks conserved residue(s) required for the propagation of feature annotation.</text>
</comment>
<feature type="chain" id="PRO_5018223216" evidence="14">
    <location>
        <begin position="38"/>
        <end position="703"/>
    </location>
</feature>
<keyword evidence="13" id="KW-1133">Transmembrane helix</keyword>
<dbReference type="Gene3D" id="1.10.510.10">
    <property type="entry name" value="Transferase(Phosphotransferase) domain 1"/>
    <property type="match status" value="1"/>
</dbReference>
<dbReference type="InterPro" id="IPR017441">
    <property type="entry name" value="Protein_kinase_ATP_BS"/>
</dbReference>
<dbReference type="InterPro" id="IPR045274">
    <property type="entry name" value="WAK-like"/>
</dbReference>
<feature type="binding site" evidence="12">
    <location>
        <position position="457"/>
    </location>
    <ligand>
        <name>ATP</name>
        <dbReference type="ChEBI" id="CHEBI:30616"/>
    </ligand>
</feature>
<dbReference type="SMART" id="SM00220">
    <property type="entry name" value="S_TKc"/>
    <property type="match status" value="1"/>
</dbReference>
<dbReference type="Gene3D" id="3.30.200.20">
    <property type="entry name" value="Phosphorylase Kinase, domain 1"/>
    <property type="match status" value="1"/>
</dbReference>
<keyword evidence="7 17" id="KW-0418">Kinase</keyword>
<keyword evidence="13" id="KW-0812">Transmembrane</keyword>
<feature type="domain" description="Protein kinase" evidence="15">
    <location>
        <begin position="429"/>
        <end position="696"/>
    </location>
</feature>
<dbReference type="Gene3D" id="2.10.25.10">
    <property type="entry name" value="Laminin"/>
    <property type="match status" value="1"/>
</dbReference>
<keyword evidence="6 12" id="KW-0547">Nucleotide-binding</keyword>
<evidence type="ECO:0000256" key="6">
    <source>
        <dbReference type="ARBA" id="ARBA00022741"/>
    </source>
</evidence>
<evidence type="ECO:0000259" key="16">
    <source>
        <dbReference type="PROSITE" id="PS50026"/>
    </source>
</evidence>
<dbReference type="InterPro" id="IPR008271">
    <property type="entry name" value="Ser/Thr_kinase_AS"/>
</dbReference>
<dbReference type="EMBL" id="KF710462">
    <property type="protein sequence ID" value="AIK66959.1"/>
    <property type="molecule type" value="mRNA"/>
</dbReference>
<evidence type="ECO:0000313" key="17">
    <source>
        <dbReference type="EMBL" id="AIK66959.1"/>
    </source>
</evidence>
<accession>A0A3G0ZGD5</accession>
<keyword evidence="10" id="KW-0325">Glycoprotein</keyword>
<dbReference type="PROSITE" id="PS50011">
    <property type="entry name" value="PROTEIN_KINASE_DOM"/>
    <property type="match status" value="1"/>
</dbReference>
<evidence type="ECO:0000256" key="2">
    <source>
        <dbReference type="ARBA" id="ARBA00022527"/>
    </source>
</evidence>
<dbReference type="Pfam" id="PF13947">
    <property type="entry name" value="GUB_WAK_bind"/>
    <property type="match status" value="1"/>
</dbReference>
<evidence type="ECO:0000259" key="15">
    <source>
        <dbReference type="PROSITE" id="PS50011"/>
    </source>
</evidence>
<dbReference type="SUPFAM" id="SSF56112">
    <property type="entry name" value="Protein kinase-like (PK-like)"/>
    <property type="match status" value="1"/>
</dbReference>
<dbReference type="PROSITE" id="PS50026">
    <property type="entry name" value="EGF_3"/>
    <property type="match status" value="1"/>
</dbReference>
<dbReference type="GO" id="GO:0016020">
    <property type="term" value="C:membrane"/>
    <property type="evidence" value="ECO:0007669"/>
    <property type="project" value="UniProtKB-SubCell"/>
</dbReference>
<evidence type="ECO:0000256" key="10">
    <source>
        <dbReference type="ARBA" id="ARBA00023180"/>
    </source>
</evidence>
<comment type="subcellular location">
    <subcellularLocation>
        <location evidence="1">Membrane</location>
        <topology evidence="1">Single-pass type I membrane protein</topology>
    </subcellularLocation>
</comment>
<dbReference type="GO" id="GO:0030247">
    <property type="term" value="F:polysaccharide binding"/>
    <property type="evidence" value="ECO:0007669"/>
    <property type="project" value="InterPro"/>
</dbReference>
<keyword evidence="5" id="KW-0677">Repeat</keyword>
<dbReference type="PROSITE" id="PS00010">
    <property type="entry name" value="ASX_HYDROXYL"/>
    <property type="match status" value="1"/>
</dbReference>
<dbReference type="PROSITE" id="PS00107">
    <property type="entry name" value="PROTEIN_KINASE_ATP"/>
    <property type="match status" value="1"/>
</dbReference>
<dbReference type="InterPro" id="IPR001881">
    <property type="entry name" value="EGF-like_Ca-bd_dom"/>
</dbReference>
<dbReference type="GO" id="GO:0007166">
    <property type="term" value="P:cell surface receptor signaling pathway"/>
    <property type="evidence" value="ECO:0007669"/>
    <property type="project" value="InterPro"/>
</dbReference>
<feature type="signal peptide" evidence="14">
    <location>
        <begin position="1"/>
        <end position="37"/>
    </location>
</feature>
<keyword evidence="8 12" id="KW-0067">ATP-binding</keyword>
<evidence type="ECO:0000256" key="11">
    <source>
        <dbReference type="PROSITE-ProRule" id="PRU00076"/>
    </source>
</evidence>
<keyword evidence="9" id="KW-1015">Disulfide bond</keyword>
<keyword evidence="2" id="KW-0723">Serine/threonine-protein kinase</keyword>
<dbReference type="SMART" id="SM00179">
    <property type="entry name" value="EGF_CA"/>
    <property type="match status" value="1"/>
</dbReference>
<reference evidence="17" key="1">
    <citation type="journal article" date="2014" name="Crop J 0">
        <title>Isolation and characterization of a novel wall-associated kinase gene TaWAK5 in wheat (Triticum aestivum).</title>
        <authorList>
            <person name="Yang K."/>
            <person name="Qi L."/>
            <person name="Zhang Z."/>
        </authorList>
    </citation>
    <scope>NUCLEOTIDE SEQUENCE</scope>
</reference>
<evidence type="ECO:0000256" key="14">
    <source>
        <dbReference type="SAM" id="SignalP"/>
    </source>
</evidence>
<dbReference type="PANTHER" id="PTHR27005">
    <property type="entry name" value="WALL-ASSOCIATED RECEPTOR KINASE-LIKE 21"/>
    <property type="match status" value="1"/>
</dbReference>
<feature type="domain" description="EGF-like" evidence="16">
    <location>
        <begin position="320"/>
        <end position="363"/>
    </location>
</feature>
<keyword evidence="11" id="KW-0245">EGF-like domain</keyword>
<dbReference type="AlphaFoldDB" id="A0A3G0ZGD5"/>
<dbReference type="PANTHER" id="PTHR27005:SF497">
    <property type="entry name" value="PROTEIN KINASE DOMAIN-CONTAINING PROTEIN"/>
    <property type="match status" value="1"/>
</dbReference>
<dbReference type="InterPro" id="IPR000742">
    <property type="entry name" value="EGF"/>
</dbReference>
<gene>
    <name evidence="17" type="primary">WAK5</name>
</gene>
<evidence type="ECO:0000256" key="5">
    <source>
        <dbReference type="ARBA" id="ARBA00022737"/>
    </source>
</evidence>
<evidence type="ECO:0000256" key="13">
    <source>
        <dbReference type="SAM" id="Phobius"/>
    </source>
</evidence>